<evidence type="ECO:0000313" key="2">
    <source>
        <dbReference type="EMBL" id="OZT73243.1"/>
    </source>
</evidence>
<dbReference type="Proteomes" id="UP000216538">
    <property type="component" value="Unassembled WGS sequence"/>
</dbReference>
<keyword evidence="4" id="KW-1185">Reference proteome</keyword>
<evidence type="ECO:0000313" key="4">
    <source>
        <dbReference type="Proteomes" id="UP000216538"/>
    </source>
</evidence>
<keyword evidence="1" id="KW-0282">Flagellum</keyword>
<sequence length="244" mass="27808">MVFNGKVELNEGADEDMNIAVIPARGGSKRIPRKNIKLFDGRPIIYYSIKVAQDSKLFDHIIVSTDDEEIADTAISCGAEVPFRRPYELAEDSTPTVPVMAHAVKACNELGFYADFFCCIYPCAPFVIKHDLAAGLAQLKKIPVDFVYPVTEFPHPVQRSMYRSETGEMKFLYPEHELSRTQDLPVTYHDTGQFYWGKSSAWLGMKRMHSKGAGLVIPNWRVVDIDNEDDWKRAEIMYKSIKYQ</sequence>
<dbReference type="AlphaFoldDB" id="A0A265DV94"/>
<keyword evidence="1" id="KW-0969">Cilium</keyword>
<dbReference type="EMBL" id="JH393257">
    <property type="protein sequence ID" value="EHJ94924.1"/>
    <property type="molecule type" value="Genomic_DNA"/>
</dbReference>
<dbReference type="PANTHER" id="PTHR21485">
    <property type="entry name" value="HAD SUPERFAMILY MEMBERS CMAS AND KDSC"/>
    <property type="match status" value="1"/>
</dbReference>
<evidence type="ECO:0000313" key="3">
    <source>
        <dbReference type="Proteomes" id="UP000005756"/>
    </source>
</evidence>
<dbReference type="STRING" id="1072583.KUC_1883"/>
<organism evidence="1 3">
    <name type="scientific">Vreelandella boliviensis LC1</name>
    <dbReference type="NCBI Taxonomy" id="1072583"/>
    <lineage>
        <taxon>Bacteria</taxon>
        <taxon>Pseudomonadati</taxon>
        <taxon>Pseudomonadota</taxon>
        <taxon>Gammaproteobacteria</taxon>
        <taxon>Oceanospirillales</taxon>
        <taxon>Halomonadaceae</taxon>
        <taxon>Vreelandella</taxon>
    </lineage>
</organism>
<dbReference type="InterPro" id="IPR020039">
    <property type="entry name" value="PseF"/>
</dbReference>
<dbReference type="InterPro" id="IPR050793">
    <property type="entry name" value="CMP-NeuNAc_synthase"/>
</dbReference>
<evidence type="ECO:0000313" key="1">
    <source>
        <dbReference type="EMBL" id="EHJ94924.1"/>
    </source>
</evidence>
<reference evidence="2 4" key="2">
    <citation type="submission" date="2017-07" db="EMBL/GenBank/DDBJ databases">
        <title>Shotgun whole genome sequences of three halophilic bacterial isolates.</title>
        <authorList>
            <person name="Pozzo T."/>
            <person name="Higdon S.M."/>
            <person name="Quillaguaman J."/>
        </authorList>
    </citation>
    <scope>NUCLEOTIDE SEQUENCE [LARGE SCALE GENOMIC DNA]</scope>
    <source>
        <strain evidence="2 4">LC1</strain>
    </source>
</reference>
<dbReference type="GO" id="GO:0008781">
    <property type="term" value="F:N-acylneuraminate cytidylyltransferase activity"/>
    <property type="evidence" value="ECO:0007669"/>
    <property type="project" value="TreeGrafter"/>
</dbReference>
<accession>A0A265DV94</accession>
<dbReference type="EMBL" id="NPEY01000012">
    <property type="protein sequence ID" value="OZT73243.1"/>
    <property type="molecule type" value="Genomic_DNA"/>
</dbReference>
<dbReference type="SUPFAM" id="SSF53448">
    <property type="entry name" value="Nucleotide-diphospho-sugar transferases"/>
    <property type="match status" value="1"/>
</dbReference>
<dbReference type="Pfam" id="PF02348">
    <property type="entry name" value="CTP_transf_3"/>
    <property type="match status" value="1"/>
</dbReference>
<protein>
    <submittedName>
        <fullName evidence="1">Post-translational flagellin modification protein B</fullName>
    </submittedName>
    <submittedName>
        <fullName evidence="2">Pseudaminic acid cytidylyltransferase</fullName>
    </submittedName>
</protein>
<dbReference type="Proteomes" id="UP000005756">
    <property type="component" value="Unassembled WGS sequence"/>
</dbReference>
<dbReference type="CDD" id="cd02513">
    <property type="entry name" value="CMP-NeuAc_Synthase"/>
    <property type="match status" value="1"/>
</dbReference>
<name>A0A265DV94_9GAMM</name>
<keyword evidence="1" id="KW-0966">Cell projection</keyword>
<dbReference type="NCBIfam" id="TIGR03584">
    <property type="entry name" value="PseF"/>
    <property type="match status" value="1"/>
</dbReference>
<dbReference type="InterPro" id="IPR029044">
    <property type="entry name" value="Nucleotide-diphossugar_trans"/>
</dbReference>
<keyword evidence="2" id="KW-0808">Transferase</keyword>
<keyword evidence="2" id="KW-0548">Nucleotidyltransferase</keyword>
<dbReference type="InterPro" id="IPR003329">
    <property type="entry name" value="Cytidylyl_trans"/>
</dbReference>
<proteinExistence type="predicted"/>
<gene>
    <name evidence="2" type="primary">pseF</name>
    <name evidence="2" type="ORF">CE457_15055</name>
    <name evidence="1" type="ORF">KUC_1883</name>
</gene>
<dbReference type="Gene3D" id="3.90.550.10">
    <property type="entry name" value="Spore Coat Polysaccharide Biosynthesis Protein SpsA, Chain A"/>
    <property type="match status" value="1"/>
</dbReference>
<dbReference type="PANTHER" id="PTHR21485:SF6">
    <property type="entry name" value="N-ACYLNEURAMINATE CYTIDYLYLTRANSFERASE-RELATED"/>
    <property type="match status" value="1"/>
</dbReference>
<reference evidence="1 3" key="1">
    <citation type="submission" date="2011-10" db="EMBL/GenBank/DDBJ databases">
        <authorList>
            <person name="Quillaguamn J."/>
            <person name="Guzmn D."/>
            <person name="Balderrama-Subieta A."/>
            <person name="Cardona-Ortuo C."/>
            <person name="Guevara-Martnez M."/>
            <person name="Callisaya-Quispe N."/>
        </authorList>
    </citation>
    <scope>NUCLEOTIDE SEQUENCE [LARGE SCALE GENOMIC DNA]</scope>
    <source>
        <strain evidence="1 3">LC1</strain>
    </source>
</reference>